<accession>A0A2G9G2P4</accession>
<feature type="region of interest" description="Disordered" evidence="1">
    <location>
        <begin position="47"/>
        <end position="74"/>
    </location>
</feature>
<protein>
    <submittedName>
        <fullName evidence="2">Uncharacterized protein</fullName>
    </submittedName>
</protein>
<dbReference type="STRING" id="429701.A0A2G9G2P4"/>
<keyword evidence="3" id="KW-1185">Reference proteome</keyword>
<dbReference type="EMBL" id="NKXS01007612">
    <property type="protein sequence ID" value="PIM99414.1"/>
    <property type="molecule type" value="Genomic_DNA"/>
</dbReference>
<gene>
    <name evidence="2" type="ORF">CDL12_28101</name>
</gene>
<evidence type="ECO:0000313" key="3">
    <source>
        <dbReference type="Proteomes" id="UP000231279"/>
    </source>
</evidence>
<proteinExistence type="predicted"/>
<dbReference type="OrthoDB" id="767900at2759"/>
<reference evidence="3" key="1">
    <citation type="journal article" date="2018" name="Gigascience">
        <title>Genome assembly of the Pink Ipe (Handroanthus impetiginosus, Bignoniaceae), a highly valued, ecologically keystone Neotropical timber forest tree.</title>
        <authorList>
            <person name="Silva-Junior O.B."/>
            <person name="Grattapaglia D."/>
            <person name="Novaes E."/>
            <person name="Collevatti R.G."/>
        </authorList>
    </citation>
    <scope>NUCLEOTIDE SEQUENCE [LARGE SCALE GENOMIC DNA]</scope>
    <source>
        <strain evidence="3">cv. UFG-1</strain>
    </source>
</reference>
<sequence>MGMVIVLSLPLILFSLLLGFGCYLFGRAKGRQEAYANAQVFGTPAPPAGSVAASDSRKASPPAPYFKADNSTNV</sequence>
<dbReference type="AlphaFoldDB" id="A0A2G9G2P4"/>
<organism evidence="2 3">
    <name type="scientific">Handroanthus impetiginosus</name>
    <dbReference type="NCBI Taxonomy" id="429701"/>
    <lineage>
        <taxon>Eukaryota</taxon>
        <taxon>Viridiplantae</taxon>
        <taxon>Streptophyta</taxon>
        <taxon>Embryophyta</taxon>
        <taxon>Tracheophyta</taxon>
        <taxon>Spermatophyta</taxon>
        <taxon>Magnoliopsida</taxon>
        <taxon>eudicotyledons</taxon>
        <taxon>Gunneridae</taxon>
        <taxon>Pentapetalae</taxon>
        <taxon>asterids</taxon>
        <taxon>lamiids</taxon>
        <taxon>Lamiales</taxon>
        <taxon>Bignoniaceae</taxon>
        <taxon>Crescentiina</taxon>
        <taxon>Tabebuia alliance</taxon>
        <taxon>Handroanthus</taxon>
    </lineage>
</organism>
<evidence type="ECO:0000313" key="2">
    <source>
        <dbReference type="EMBL" id="PIM99414.1"/>
    </source>
</evidence>
<name>A0A2G9G2P4_9LAMI</name>
<dbReference type="Proteomes" id="UP000231279">
    <property type="component" value="Unassembled WGS sequence"/>
</dbReference>
<comment type="caution">
    <text evidence="2">The sequence shown here is derived from an EMBL/GenBank/DDBJ whole genome shotgun (WGS) entry which is preliminary data.</text>
</comment>
<evidence type="ECO:0000256" key="1">
    <source>
        <dbReference type="SAM" id="MobiDB-lite"/>
    </source>
</evidence>